<keyword evidence="2" id="KW-1185">Reference proteome</keyword>
<reference evidence="1 2" key="1">
    <citation type="submission" date="2013-09" db="EMBL/GenBank/DDBJ databases">
        <title>Whole genome shotgun sequence of Vibrio azureus NBRC 104587.</title>
        <authorList>
            <person name="Isaki S."/>
            <person name="Hosoyama A."/>
            <person name="Numata M."/>
            <person name="Hashimoto M."/>
            <person name="Hosoyama Y."/>
            <person name="Tsuchikane K."/>
            <person name="Noguchi M."/>
            <person name="Hirakata S."/>
            <person name="Ichikawa N."/>
            <person name="Ohji S."/>
            <person name="Yamazoe A."/>
            <person name="Fujita N."/>
        </authorList>
    </citation>
    <scope>NUCLEOTIDE SEQUENCE [LARGE SCALE GENOMIC DNA]</scope>
    <source>
        <strain evidence="1 2">NBRC 104587</strain>
    </source>
</reference>
<dbReference type="AlphaFoldDB" id="U3AV27"/>
<organism evidence="1 2">
    <name type="scientific">Vibrio azureus NBRC 104587</name>
    <dbReference type="NCBI Taxonomy" id="1219077"/>
    <lineage>
        <taxon>Bacteria</taxon>
        <taxon>Pseudomonadati</taxon>
        <taxon>Pseudomonadota</taxon>
        <taxon>Gammaproteobacteria</taxon>
        <taxon>Vibrionales</taxon>
        <taxon>Vibrionaceae</taxon>
        <taxon>Vibrio</taxon>
    </lineage>
</organism>
<evidence type="ECO:0000313" key="1">
    <source>
        <dbReference type="EMBL" id="GAD77097.1"/>
    </source>
</evidence>
<dbReference type="EMBL" id="BATL01000061">
    <property type="protein sequence ID" value="GAD77097.1"/>
    <property type="molecule type" value="Genomic_DNA"/>
</dbReference>
<dbReference type="RefSeq" id="WP_021710840.1">
    <property type="nucleotide sequence ID" value="NZ_BATL01000061.1"/>
</dbReference>
<evidence type="ECO:0000313" key="2">
    <source>
        <dbReference type="Proteomes" id="UP000016567"/>
    </source>
</evidence>
<gene>
    <name evidence="1" type="ORF">VAZ01S_061_00070</name>
</gene>
<protein>
    <submittedName>
        <fullName evidence="1">Uncharacterized protein</fullName>
    </submittedName>
</protein>
<dbReference type="Proteomes" id="UP000016567">
    <property type="component" value="Unassembled WGS sequence"/>
</dbReference>
<name>U3AV27_9VIBR</name>
<comment type="caution">
    <text evidence="1">The sequence shown here is derived from an EMBL/GenBank/DDBJ whole genome shotgun (WGS) entry which is preliminary data.</text>
</comment>
<accession>U3AV27</accession>
<proteinExistence type="predicted"/>
<sequence length="65" mass="7023">MLDSGVPDNCADSRYGWLLIKQEHTALTSVVLAAWASGNKAGTVYTTARQNGFAFCTVNQFDPVN</sequence>